<evidence type="ECO:0000259" key="1">
    <source>
        <dbReference type="PROSITE" id="PS51379"/>
    </source>
</evidence>
<accession>A0A1V6N4K3</accession>
<dbReference type="InterPro" id="IPR017896">
    <property type="entry name" value="4Fe4S_Fe-S-bd"/>
</dbReference>
<name>A0A1V6N4K3_METAZ</name>
<dbReference type="SUPFAM" id="SSF52507">
    <property type="entry name" value="Homo-oligomeric flavin-containing Cys decarboxylases, HFCD"/>
    <property type="match status" value="1"/>
</dbReference>
<dbReference type="AlphaFoldDB" id="A0A1V6N4K3"/>
<dbReference type="OrthoDB" id="23478at2157"/>
<dbReference type="PROSITE" id="PS51379">
    <property type="entry name" value="4FE4S_FER_2"/>
    <property type="match status" value="2"/>
</dbReference>
<dbReference type="RefSeq" id="WP_080459642.1">
    <property type="nucleotide sequence ID" value="NZ_BBET01000005.1"/>
</dbReference>
<comment type="caution">
    <text evidence="2">The sequence shown here is derived from an EMBL/GenBank/DDBJ whole genome shotgun (WGS) entry which is preliminary data.</text>
</comment>
<dbReference type="Pfam" id="PF00037">
    <property type="entry name" value="Fer4"/>
    <property type="match status" value="1"/>
</dbReference>
<dbReference type="Proteomes" id="UP000191661">
    <property type="component" value="Unassembled WGS sequence"/>
</dbReference>
<dbReference type="InterPro" id="IPR014073">
    <property type="entry name" value="DmrX"/>
</dbReference>
<proteinExistence type="predicted"/>
<dbReference type="GO" id="GO:0051539">
    <property type="term" value="F:4 iron, 4 sulfur cluster binding"/>
    <property type="evidence" value="ECO:0007669"/>
    <property type="project" value="InterPro"/>
</dbReference>
<evidence type="ECO:0000313" key="2">
    <source>
        <dbReference type="EMBL" id="OQD59406.1"/>
    </source>
</evidence>
<evidence type="ECO:0000313" key="3">
    <source>
        <dbReference type="Proteomes" id="UP000191661"/>
    </source>
</evidence>
<dbReference type="InterPro" id="IPR003382">
    <property type="entry name" value="Flavoprotein"/>
</dbReference>
<feature type="domain" description="4Fe-4S ferredoxin-type" evidence="1">
    <location>
        <begin position="166"/>
        <end position="195"/>
    </location>
</feature>
<dbReference type="GO" id="GO:1901285">
    <property type="term" value="P:5,6,7,8-tetrahydromethanopterin biosynthetic process"/>
    <property type="evidence" value="ECO:0007669"/>
    <property type="project" value="InterPro"/>
</dbReference>
<keyword evidence="3" id="KW-1185">Reference proteome</keyword>
<sequence length="234" mass="25353">MRIGWAITGAGHLLDESVAVMEELSKDNKITVLLSNAGEEVLNMYGLFERVAAITGGYYKELALESDQSFSYPISGRFSLGKYDLLIVSPTTSNTVAKIVHGISDTLVTNSVAQAGKGGVKTIIIPVDMEEGDVETILPSKLDLESCADCDECEAAKSCPQDAIIAKQEIDLLKCVGCGDCQDSCSFNAIKAGKLITIHMREIDIENTHKLVLMEDIDVLKHPNEIVEFISNIL</sequence>
<dbReference type="InterPro" id="IPR036551">
    <property type="entry name" value="Flavin_trans-like"/>
</dbReference>
<dbReference type="Gene3D" id="3.40.50.1950">
    <property type="entry name" value="Flavin prenyltransferase-like"/>
    <property type="match status" value="1"/>
</dbReference>
<protein>
    <submittedName>
        <fullName evidence="2">Dihydromethanopterin reductase</fullName>
    </submittedName>
</protein>
<dbReference type="SUPFAM" id="SSF54862">
    <property type="entry name" value="4Fe-4S ferredoxins"/>
    <property type="match status" value="1"/>
</dbReference>
<gene>
    <name evidence="2" type="primary">dmrX</name>
    <name evidence="2" type="ORF">MBBAR_3c00610</name>
</gene>
<feature type="domain" description="4Fe-4S ferredoxin-type" evidence="1">
    <location>
        <begin position="138"/>
        <end position="164"/>
    </location>
</feature>
<organism evidence="2 3">
    <name type="scientific">Methanobrevibacter arboriphilus JCM 13429 = DSM 1125</name>
    <dbReference type="NCBI Taxonomy" id="1300164"/>
    <lineage>
        <taxon>Archaea</taxon>
        <taxon>Methanobacteriati</taxon>
        <taxon>Methanobacteriota</taxon>
        <taxon>Methanomada group</taxon>
        <taxon>Methanobacteria</taxon>
        <taxon>Methanobacteriales</taxon>
        <taxon>Methanobacteriaceae</taxon>
        <taxon>Methanobrevibacter</taxon>
    </lineage>
</organism>
<dbReference type="Pfam" id="PF02441">
    <property type="entry name" value="Flavoprotein"/>
    <property type="match status" value="1"/>
</dbReference>
<dbReference type="EMBL" id="JXMW01000003">
    <property type="protein sequence ID" value="OQD59406.1"/>
    <property type="molecule type" value="Genomic_DNA"/>
</dbReference>
<dbReference type="NCBIfam" id="TIGR02700">
    <property type="entry name" value="flavo_MJ0208"/>
    <property type="match status" value="1"/>
</dbReference>
<dbReference type="GO" id="GO:0016645">
    <property type="term" value="F:oxidoreductase activity, acting on the CH-NH group of donors"/>
    <property type="evidence" value="ECO:0007669"/>
    <property type="project" value="InterPro"/>
</dbReference>
<reference evidence="2 3" key="1">
    <citation type="submission" date="2014-12" db="EMBL/GenBank/DDBJ databases">
        <title>Genome sequence of Methanobrevibacter arboriphilicus DH1, DSM1125.</title>
        <authorList>
            <person name="Poehlein A."/>
            <person name="Thauer R.K."/>
            <person name="Seedorf H."/>
            <person name="Daniel R."/>
        </authorList>
    </citation>
    <scope>NUCLEOTIDE SEQUENCE [LARGE SCALE GENOMIC DNA]</scope>
    <source>
        <strain evidence="2 3">DH1</strain>
    </source>
</reference>